<dbReference type="Pfam" id="PF01909">
    <property type="entry name" value="NTP_transf_2"/>
    <property type="match status" value="1"/>
</dbReference>
<dbReference type="CDD" id="cd05403">
    <property type="entry name" value="NT_KNTase_like"/>
    <property type="match status" value="1"/>
</dbReference>
<evidence type="ECO:0000256" key="8">
    <source>
        <dbReference type="ARBA" id="ARBA00022842"/>
    </source>
</evidence>
<dbReference type="OrthoDB" id="428157at2"/>
<evidence type="ECO:0000256" key="9">
    <source>
        <dbReference type="ARBA" id="ARBA00038276"/>
    </source>
</evidence>
<dbReference type="InterPro" id="IPR002934">
    <property type="entry name" value="Polymerase_NTP_transf_dom"/>
</dbReference>
<comment type="similarity">
    <text evidence="9">Belongs to the MntA antitoxin family.</text>
</comment>
<protein>
    <submittedName>
        <fullName evidence="11">DNA polymerase subunit beta</fullName>
    </submittedName>
</protein>
<evidence type="ECO:0000256" key="3">
    <source>
        <dbReference type="ARBA" id="ARBA00022679"/>
    </source>
</evidence>
<name>A0A6N8FUZ6_9CHRO</name>
<evidence type="ECO:0000313" key="11">
    <source>
        <dbReference type="EMBL" id="MUL36761.1"/>
    </source>
</evidence>
<dbReference type="RefSeq" id="WP_105221435.1">
    <property type="nucleotide sequence ID" value="NZ_CAWNSU010000096.1"/>
</dbReference>
<keyword evidence="4" id="KW-0548">Nucleotidyltransferase</keyword>
<keyword evidence="2" id="KW-1277">Toxin-antitoxin system</keyword>
<reference evidence="11 12" key="1">
    <citation type="journal article" date="2019" name="Front. Microbiol.">
        <title>Genomic Features for Desiccation Tolerance and Sugar Biosynthesis in the Extremophile Gloeocapsopsis sp. UTEX B3054.</title>
        <authorList>
            <person name="Urrejola C."/>
            <person name="Alcorta J."/>
            <person name="Salas L."/>
            <person name="Vasquez M."/>
            <person name="Polz M.F."/>
            <person name="Vicuna R."/>
            <person name="Diez B."/>
        </authorList>
    </citation>
    <scope>NUCLEOTIDE SEQUENCE [LARGE SCALE GENOMIC DNA]</scope>
    <source>
        <strain evidence="11 12">1H9</strain>
    </source>
</reference>
<keyword evidence="3" id="KW-0808">Transferase</keyword>
<evidence type="ECO:0000256" key="2">
    <source>
        <dbReference type="ARBA" id="ARBA00022649"/>
    </source>
</evidence>
<dbReference type="PANTHER" id="PTHR33571:SF12">
    <property type="entry name" value="BSL3053 PROTEIN"/>
    <property type="match status" value="1"/>
</dbReference>
<dbReference type="InterPro" id="IPR052038">
    <property type="entry name" value="Type-VII_TA_antitoxin"/>
</dbReference>
<keyword evidence="12" id="KW-1185">Reference proteome</keyword>
<keyword evidence="7" id="KW-0067">ATP-binding</keyword>
<keyword evidence="5" id="KW-0479">Metal-binding</keyword>
<evidence type="ECO:0000256" key="5">
    <source>
        <dbReference type="ARBA" id="ARBA00022723"/>
    </source>
</evidence>
<dbReference type="GO" id="GO:0005524">
    <property type="term" value="F:ATP binding"/>
    <property type="evidence" value="ECO:0007669"/>
    <property type="project" value="UniProtKB-KW"/>
</dbReference>
<organism evidence="11 12">
    <name type="scientific">Gloeocapsopsis dulcis AAB1 = 1H9</name>
    <dbReference type="NCBI Taxonomy" id="1433147"/>
    <lineage>
        <taxon>Bacteria</taxon>
        <taxon>Bacillati</taxon>
        <taxon>Cyanobacteriota</taxon>
        <taxon>Cyanophyceae</taxon>
        <taxon>Oscillatoriophycideae</taxon>
        <taxon>Chroococcales</taxon>
        <taxon>Chroococcaceae</taxon>
        <taxon>Gloeocapsopsis</taxon>
        <taxon>Gloeocapsopsis dulcis</taxon>
    </lineage>
</organism>
<dbReference type="EMBL" id="NAPY01000013">
    <property type="protein sequence ID" value="MUL36761.1"/>
    <property type="molecule type" value="Genomic_DNA"/>
</dbReference>
<dbReference type="SUPFAM" id="SSF81301">
    <property type="entry name" value="Nucleotidyltransferase"/>
    <property type="match status" value="1"/>
</dbReference>
<dbReference type="Gene3D" id="3.30.460.10">
    <property type="entry name" value="Beta Polymerase, domain 2"/>
    <property type="match status" value="1"/>
</dbReference>
<dbReference type="GO" id="GO:0016779">
    <property type="term" value="F:nucleotidyltransferase activity"/>
    <property type="evidence" value="ECO:0007669"/>
    <property type="project" value="UniProtKB-KW"/>
</dbReference>
<gene>
    <name evidence="11" type="ORF">BWI75_10465</name>
</gene>
<dbReference type="InterPro" id="IPR043519">
    <property type="entry name" value="NT_sf"/>
</dbReference>
<evidence type="ECO:0000313" key="12">
    <source>
        <dbReference type="Proteomes" id="UP000441797"/>
    </source>
</evidence>
<dbReference type="Proteomes" id="UP000441797">
    <property type="component" value="Unassembled WGS sequence"/>
</dbReference>
<keyword evidence="6" id="KW-0547">Nucleotide-binding</keyword>
<evidence type="ECO:0000256" key="7">
    <source>
        <dbReference type="ARBA" id="ARBA00022840"/>
    </source>
</evidence>
<accession>A0A6N8FUZ6</accession>
<keyword evidence="8" id="KW-0460">Magnesium</keyword>
<proteinExistence type="inferred from homology"/>
<dbReference type="GO" id="GO:0046872">
    <property type="term" value="F:metal ion binding"/>
    <property type="evidence" value="ECO:0007669"/>
    <property type="project" value="UniProtKB-KW"/>
</dbReference>
<comment type="cofactor">
    <cofactor evidence="1">
        <name>Mg(2+)</name>
        <dbReference type="ChEBI" id="CHEBI:18420"/>
    </cofactor>
</comment>
<comment type="caution">
    <text evidence="11">The sequence shown here is derived from an EMBL/GenBank/DDBJ whole genome shotgun (WGS) entry which is preliminary data.</text>
</comment>
<sequence length="122" mass="14224">MTAAIQTIISERLQASPSQIADYCQRWKIVEFALFGSVLRDNFRLDSDIDILITLAPNHGWSLFDWLDMQQELETMFQRKVDLVDKRGLKNPYRRSEILKTHEVIYASNRDAVAFRNFTSAI</sequence>
<evidence type="ECO:0000256" key="4">
    <source>
        <dbReference type="ARBA" id="ARBA00022695"/>
    </source>
</evidence>
<dbReference type="AlphaFoldDB" id="A0A6N8FUZ6"/>
<dbReference type="PANTHER" id="PTHR33571">
    <property type="entry name" value="SSL8005 PROTEIN"/>
    <property type="match status" value="1"/>
</dbReference>
<evidence type="ECO:0000256" key="1">
    <source>
        <dbReference type="ARBA" id="ARBA00001946"/>
    </source>
</evidence>
<evidence type="ECO:0000259" key="10">
    <source>
        <dbReference type="Pfam" id="PF01909"/>
    </source>
</evidence>
<evidence type="ECO:0000256" key="6">
    <source>
        <dbReference type="ARBA" id="ARBA00022741"/>
    </source>
</evidence>
<feature type="domain" description="Polymerase nucleotidyl transferase" evidence="10">
    <location>
        <begin position="23"/>
        <end position="101"/>
    </location>
</feature>